<dbReference type="WBParaSite" id="PSU_v2.g4291.t1">
    <property type="protein sequence ID" value="PSU_v2.g4291.t1"/>
    <property type="gene ID" value="PSU_v2.g4291"/>
</dbReference>
<evidence type="ECO:0000313" key="2">
    <source>
        <dbReference type="WBParaSite" id="PSU_v2.g4291.t1"/>
    </source>
</evidence>
<reference evidence="2" key="1">
    <citation type="submission" date="2022-11" db="UniProtKB">
        <authorList>
            <consortium name="WormBaseParasite"/>
        </authorList>
    </citation>
    <scope>IDENTIFICATION</scope>
</reference>
<evidence type="ECO:0000313" key="1">
    <source>
        <dbReference type="Proteomes" id="UP000887577"/>
    </source>
</evidence>
<keyword evidence="1" id="KW-1185">Reference proteome</keyword>
<dbReference type="Proteomes" id="UP000887577">
    <property type="component" value="Unplaced"/>
</dbReference>
<name>A0A914YVZ1_9BILA</name>
<sequence>MQKNTFSKVVNKSLIIMSIFESSDNSNSSSNCDDGECFSIEELRTKLKLDEESVNWLKNTGLPEEDPLLIVEIHCQRCFTDKMLIFAALVANGAQKIGPNSFQFNTWNDIYRTKNILWGQYRWAFYNSDPLTAQQLHISSEPTITTTAITSYTEGKNKLVVNPYQFFER</sequence>
<accession>A0A914YVZ1</accession>
<organism evidence="1 2">
    <name type="scientific">Panagrolaimus superbus</name>
    <dbReference type="NCBI Taxonomy" id="310955"/>
    <lineage>
        <taxon>Eukaryota</taxon>
        <taxon>Metazoa</taxon>
        <taxon>Ecdysozoa</taxon>
        <taxon>Nematoda</taxon>
        <taxon>Chromadorea</taxon>
        <taxon>Rhabditida</taxon>
        <taxon>Tylenchina</taxon>
        <taxon>Panagrolaimomorpha</taxon>
        <taxon>Panagrolaimoidea</taxon>
        <taxon>Panagrolaimidae</taxon>
        <taxon>Panagrolaimus</taxon>
    </lineage>
</organism>
<protein>
    <submittedName>
        <fullName evidence="2">Uncharacterized protein</fullName>
    </submittedName>
</protein>
<proteinExistence type="predicted"/>
<dbReference type="AlphaFoldDB" id="A0A914YVZ1"/>